<dbReference type="InterPro" id="IPR019734">
    <property type="entry name" value="TPR_rpt"/>
</dbReference>
<name>A0ABV0B3I8_9SPHN</name>
<dbReference type="InterPro" id="IPR011990">
    <property type="entry name" value="TPR-like_helical_dom_sf"/>
</dbReference>
<evidence type="ECO:0000256" key="3">
    <source>
        <dbReference type="ARBA" id="ARBA00023002"/>
    </source>
</evidence>
<keyword evidence="3" id="KW-0560">Oxidoreductase</keyword>
<comment type="caution">
    <text evidence="6">The sequence shown here is derived from an EMBL/GenBank/DDBJ whole genome shotgun (WGS) entry which is preliminary data.</text>
</comment>
<keyword evidence="4" id="KW-0802">TPR repeat</keyword>
<dbReference type="PANTHER" id="PTHR46332">
    <property type="entry name" value="ASPARTATE BETA-HYDROXYLASE DOMAIN-CONTAINING PROTEIN 2"/>
    <property type="match status" value="1"/>
</dbReference>
<protein>
    <submittedName>
        <fullName evidence="6">Aspartyl/asparaginyl beta-hydroxylase domain-containing protein</fullName>
    </submittedName>
</protein>
<dbReference type="Gene3D" id="1.25.40.10">
    <property type="entry name" value="Tetratricopeptide repeat domain"/>
    <property type="match status" value="1"/>
</dbReference>
<dbReference type="EMBL" id="JBDIZK010000001">
    <property type="protein sequence ID" value="MEN3745762.1"/>
    <property type="molecule type" value="Genomic_DNA"/>
</dbReference>
<comment type="similarity">
    <text evidence="1">Belongs to the aspartyl/asparaginyl beta-hydroxylase family.</text>
</comment>
<gene>
    <name evidence="6" type="ORF">TPR58_01185</name>
</gene>
<keyword evidence="7" id="KW-1185">Reference proteome</keyword>
<feature type="domain" description="Aspartyl/asparaginy/proline hydroxylase" evidence="5">
    <location>
        <begin position="237"/>
        <end position="402"/>
    </location>
</feature>
<sequence length="434" mass="47938">MPPVVDQGQIDQMLRTAIGERRAGRAERAAEIFRDVIARAGDHPLALNALGLHAIGLGRFEEAISLLNRAIAADPASPELRMNLARAMREQGDADGERAALEGALSIDQRHFMALVRLAELHERTGDLEGAADRWSGVLAMAPMIEERSPALDMMLEHARDVVTRQRSGFADTVTRELADARSDCAPGDLRRFDACIDHALGRRQIYANQCAGLHFPFLPADEFFPRELFPWFSELEANTGVIRAELEAVLAQDAAAIRPYVAMAPGTPQNKWSALDQSLDWGAMHLWKDGKRDDAICARVPQTAALIDTLPLSDLPGRTPTVFFSLLRPGAHLPAHTGVSNVRTIIHLPLIVPPGCSFRVGGETRDWREGEAWAFDDTIEHEAWNRSDQLRAILIFDVWNPYISDAERALLKRFYSIAGNSQDAPRGAIDISE</sequence>
<dbReference type="Pfam" id="PF05118">
    <property type="entry name" value="Asp_Arg_Hydrox"/>
    <property type="match status" value="1"/>
</dbReference>
<dbReference type="Gene3D" id="2.60.120.330">
    <property type="entry name" value="B-lactam Antibiotic, Isopenicillin N Synthase, Chain"/>
    <property type="match status" value="1"/>
</dbReference>
<dbReference type="InterPro" id="IPR007803">
    <property type="entry name" value="Asp/Arg/Pro-Hydrxlase"/>
</dbReference>
<evidence type="ECO:0000256" key="4">
    <source>
        <dbReference type="PROSITE-ProRule" id="PRU00339"/>
    </source>
</evidence>
<dbReference type="SMART" id="SM00028">
    <property type="entry name" value="TPR"/>
    <property type="match status" value="3"/>
</dbReference>
<evidence type="ECO:0000256" key="1">
    <source>
        <dbReference type="ARBA" id="ARBA00007730"/>
    </source>
</evidence>
<evidence type="ECO:0000256" key="2">
    <source>
        <dbReference type="ARBA" id="ARBA00022964"/>
    </source>
</evidence>
<dbReference type="SUPFAM" id="SSF51197">
    <property type="entry name" value="Clavaminate synthase-like"/>
    <property type="match status" value="1"/>
</dbReference>
<dbReference type="PANTHER" id="PTHR46332:SF5">
    <property type="entry name" value="ASPARTATE BETA-HYDROXYLASE DOMAIN CONTAINING 2"/>
    <property type="match status" value="1"/>
</dbReference>
<feature type="repeat" description="TPR" evidence="4">
    <location>
        <begin position="44"/>
        <end position="77"/>
    </location>
</feature>
<accession>A0ABV0B3I8</accession>
<evidence type="ECO:0000313" key="6">
    <source>
        <dbReference type="EMBL" id="MEN3745762.1"/>
    </source>
</evidence>
<evidence type="ECO:0000313" key="7">
    <source>
        <dbReference type="Proteomes" id="UP001427805"/>
    </source>
</evidence>
<dbReference type="PROSITE" id="PS50005">
    <property type="entry name" value="TPR"/>
    <property type="match status" value="1"/>
</dbReference>
<organism evidence="6 7">
    <name type="scientific">Sphingomonas rustica</name>
    <dbReference type="NCBI Taxonomy" id="3103142"/>
    <lineage>
        <taxon>Bacteria</taxon>
        <taxon>Pseudomonadati</taxon>
        <taxon>Pseudomonadota</taxon>
        <taxon>Alphaproteobacteria</taxon>
        <taxon>Sphingomonadales</taxon>
        <taxon>Sphingomonadaceae</taxon>
        <taxon>Sphingomonas</taxon>
    </lineage>
</organism>
<evidence type="ECO:0000259" key="5">
    <source>
        <dbReference type="Pfam" id="PF05118"/>
    </source>
</evidence>
<proteinExistence type="inferred from homology"/>
<dbReference type="SUPFAM" id="SSF48452">
    <property type="entry name" value="TPR-like"/>
    <property type="match status" value="1"/>
</dbReference>
<dbReference type="Proteomes" id="UP001427805">
    <property type="component" value="Unassembled WGS sequence"/>
</dbReference>
<dbReference type="Pfam" id="PF13432">
    <property type="entry name" value="TPR_16"/>
    <property type="match status" value="1"/>
</dbReference>
<dbReference type="RefSeq" id="WP_346244767.1">
    <property type="nucleotide sequence ID" value="NZ_JBDIZK010000001.1"/>
</dbReference>
<reference evidence="6 7" key="1">
    <citation type="submission" date="2024-05" db="EMBL/GenBank/DDBJ databases">
        <title>Sphingomonas sp. HF-S3 16S ribosomal RNA gene Genome sequencing and assembly.</title>
        <authorList>
            <person name="Lee H."/>
        </authorList>
    </citation>
    <scope>NUCLEOTIDE SEQUENCE [LARGE SCALE GENOMIC DNA]</scope>
    <source>
        <strain evidence="6 7">HF-S3</strain>
    </source>
</reference>
<dbReference type="InterPro" id="IPR051821">
    <property type="entry name" value="Asp/Asn_beta-hydroxylase"/>
</dbReference>
<dbReference type="InterPro" id="IPR027443">
    <property type="entry name" value="IPNS-like_sf"/>
</dbReference>
<keyword evidence="2" id="KW-0223">Dioxygenase</keyword>